<feature type="domain" description="4Fe-4S ferredoxin-type" evidence="4">
    <location>
        <begin position="8"/>
        <end position="37"/>
    </location>
</feature>
<dbReference type="RefSeq" id="WP_349245092.1">
    <property type="nucleotide sequence ID" value="NZ_JASCXX010000012.1"/>
</dbReference>
<keyword evidence="1" id="KW-0479">Metal-binding</keyword>
<evidence type="ECO:0000256" key="1">
    <source>
        <dbReference type="ARBA" id="ARBA00022723"/>
    </source>
</evidence>
<comment type="caution">
    <text evidence="5">The sequence shown here is derived from an EMBL/GenBank/DDBJ whole genome shotgun (WGS) entry which is preliminary data.</text>
</comment>
<protein>
    <submittedName>
        <fullName evidence="5">Coenzyme F420 hydrogenase/dehydrogenase, beta subunit C-terminal domain</fullName>
    </submittedName>
</protein>
<reference evidence="5" key="1">
    <citation type="submission" date="2023-05" db="EMBL/GenBank/DDBJ databases">
        <title>Anaerotaeda fermentans gen. nov., sp. nov., a novel anaerobic planctomycete of the new family within the order Sedimentisphaerales isolated from Taman Peninsula, Russia.</title>
        <authorList>
            <person name="Khomyakova M.A."/>
            <person name="Merkel A.Y."/>
            <person name="Slobodkin A.I."/>
        </authorList>
    </citation>
    <scope>NUCLEOTIDE SEQUENCE</scope>
    <source>
        <strain evidence="5">M17dextr</strain>
    </source>
</reference>
<dbReference type="AlphaFoldDB" id="A0AAW6TZI6"/>
<dbReference type="PROSITE" id="PS51379">
    <property type="entry name" value="4FE4S_FER_2"/>
    <property type="match status" value="2"/>
</dbReference>
<feature type="domain" description="4Fe-4S ferredoxin-type" evidence="4">
    <location>
        <begin position="42"/>
        <end position="71"/>
    </location>
</feature>
<dbReference type="Pfam" id="PF04432">
    <property type="entry name" value="FrhB_FdhB_C"/>
    <property type="match status" value="1"/>
</dbReference>
<evidence type="ECO:0000259" key="4">
    <source>
        <dbReference type="PROSITE" id="PS51379"/>
    </source>
</evidence>
<dbReference type="SUPFAM" id="SSF54862">
    <property type="entry name" value="4Fe-4S ferredoxins"/>
    <property type="match status" value="1"/>
</dbReference>
<dbReference type="PANTHER" id="PTHR31332:SF0">
    <property type="entry name" value="7-HYDROXYMETHYL CHLOROPHYLL A REDUCTASE, CHLOROPLASTIC"/>
    <property type="match status" value="1"/>
</dbReference>
<dbReference type="Pfam" id="PF12838">
    <property type="entry name" value="Fer4_7"/>
    <property type="match status" value="1"/>
</dbReference>
<accession>A0AAW6TZI6</accession>
<dbReference type="GO" id="GO:0090415">
    <property type="term" value="F:7-hydroxymethyl chlorophyll a reductase activity"/>
    <property type="evidence" value="ECO:0007669"/>
    <property type="project" value="TreeGrafter"/>
</dbReference>
<dbReference type="InterPro" id="IPR007525">
    <property type="entry name" value="FrhB_FdhB_C"/>
</dbReference>
<dbReference type="Pfam" id="PF04422">
    <property type="entry name" value="FrhB_FdhB_N"/>
    <property type="match status" value="1"/>
</dbReference>
<sequence>MKEPLDSVSDVVAWRLCLGCGVCVSVCPEKALALVDVVEDGFRPARETVRCRQCGKCLTVCPGIAIEAPPASSSAIDSLRQAWGNVLEVWEGYAADPEIRYRGSSGGVATALSLFLLEKRPVQGVFHIGCEPADPLKNRPVISRCRDDLLPRTGSRYAPAAPCSGLGMLDGAEYAFVGKPCDVVALRKWQALEDRNARTIHLAVSIFCAGTPSTQGTRKILAELGVEPEQVSDLRYRGCGWPGRTVARTHSHPDADRSMTYERSWGNILSKHTQFRCRLCPDATGELADISCGDPWYRDVQPDDPGRSLVLVRTEAGRRALHEAMKAGYLTLEQVAPDVLPQSQAALLKRRLDLWGRLAALRWLGAAVPSYQGFSLFANWWTLSVMEKLRSLAGTARRTLERKWYRRNAGRLG</sequence>
<dbReference type="GO" id="GO:0046872">
    <property type="term" value="F:metal ion binding"/>
    <property type="evidence" value="ECO:0007669"/>
    <property type="project" value="UniProtKB-KW"/>
</dbReference>
<evidence type="ECO:0000313" key="6">
    <source>
        <dbReference type="Proteomes" id="UP001431776"/>
    </source>
</evidence>
<keyword evidence="6" id="KW-1185">Reference proteome</keyword>
<evidence type="ECO:0000256" key="2">
    <source>
        <dbReference type="ARBA" id="ARBA00023004"/>
    </source>
</evidence>
<dbReference type="Proteomes" id="UP001431776">
    <property type="component" value="Unassembled WGS sequence"/>
</dbReference>
<keyword evidence="3" id="KW-0411">Iron-sulfur</keyword>
<evidence type="ECO:0000256" key="3">
    <source>
        <dbReference type="ARBA" id="ARBA00023014"/>
    </source>
</evidence>
<dbReference type="Gene3D" id="3.30.70.20">
    <property type="match status" value="1"/>
</dbReference>
<dbReference type="InterPro" id="IPR017896">
    <property type="entry name" value="4Fe4S_Fe-S-bd"/>
</dbReference>
<gene>
    <name evidence="5" type="ORF">QJ522_11565</name>
</gene>
<dbReference type="PANTHER" id="PTHR31332">
    <property type="entry name" value="7-HYDROXYMETHYL CHLOROPHYLL A REDUCTASE, CHLOROPLASTIC"/>
    <property type="match status" value="1"/>
</dbReference>
<proteinExistence type="predicted"/>
<name>A0AAW6TZI6_9BACT</name>
<dbReference type="PROSITE" id="PS00198">
    <property type="entry name" value="4FE4S_FER_1"/>
    <property type="match status" value="2"/>
</dbReference>
<dbReference type="GO" id="GO:0051536">
    <property type="term" value="F:iron-sulfur cluster binding"/>
    <property type="evidence" value="ECO:0007669"/>
    <property type="project" value="UniProtKB-KW"/>
</dbReference>
<dbReference type="EMBL" id="JASCXX010000012">
    <property type="protein sequence ID" value="MDI6449684.1"/>
    <property type="molecule type" value="Genomic_DNA"/>
</dbReference>
<dbReference type="GO" id="GO:0033354">
    <property type="term" value="P:chlorophyll cycle"/>
    <property type="evidence" value="ECO:0007669"/>
    <property type="project" value="TreeGrafter"/>
</dbReference>
<keyword evidence="2" id="KW-0408">Iron</keyword>
<organism evidence="5 6">
    <name type="scientific">Anaerobaca lacustris</name>
    <dbReference type="NCBI Taxonomy" id="3044600"/>
    <lineage>
        <taxon>Bacteria</taxon>
        <taxon>Pseudomonadati</taxon>
        <taxon>Planctomycetota</taxon>
        <taxon>Phycisphaerae</taxon>
        <taxon>Sedimentisphaerales</taxon>
        <taxon>Anaerobacaceae</taxon>
        <taxon>Anaerobaca</taxon>
    </lineage>
</organism>
<dbReference type="InterPro" id="IPR045220">
    <property type="entry name" value="FRHB/FDHB/HCAR-like"/>
</dbReference>
<evidence type="ECO:0000313" key="5">
    <source>
        <dbReference type="EMBL" id="MDI6449684.1"/>
    </source>
</evidence>
<dbReference type="InterPro" id="IPR017900">
    <property type="entry name" value="4Fe4S_Fe_S_CS"/>
</dbReference>
<dbReference type="InterPro" id="IPR007516">
    <property type="entry name" value="Co_F420_Hydgase/DH_bsu_N"/>
</dbReference>